<dbReference type="SUPFAM" id="SSF51735">
    <property type="entry name" value="NAD(P)-binding Rossmann-fold domains"/>
    <property type="match status" value="1"/>
</dbReference>
<reference evidence="4 5" key="1">
    <citation type="journal article" date="2016" name="Nat. Commun.">
        <title>Thousands of microbial genomes shed light on interconnected biogeochemical processes in an aquifer system.</title>
        <authorList>
            <person name="Anantharaman K."/>
            <person name="Brown C.T."/>
            <person name="Hug L.A."/>
            <person name="Sharon I."/>
            <person name="Castelle C.J."/>
            <person name="Probst A.J."/>
            <person name="Thomas B.C."/>
            <person name="Singh A."/>
            <person name="Wilkins M.J."/>
            <person name="Karaoz U."/>
            <person name="Brodie E.L."/>
            <person name="Williams K.H."/>
            <person name="Hubbard S.S."/>
            <person name="Banfield J.F."/>
        </authorList>
    </citation>
    <scope>NUCLEOTIDE SEQUENCE [LARGE SCALE GENOMIC DNA]</scope>
    <source>
        <strain evidence="5">RIFCSPLOWO2_12_FULL_64_10</strain>
    </source>
</reference>
<dbReference type="Gene3D" id="3.40.50.720">
    <property type="entry name" value="NAD(P)-binding Rossmann-like Domain"/>
    <property type="match status" value="1"/>
</dbReference>
<dbReference type="InterPro" id="IPR050463">
    <property type="entry name" value="Gfo/Idh/MocA_oxidrdct_glycsds"/>
</dbReference>
<dbReference type="Pfam" id="PF22725">
    <property type="entry name" value="GFO_IDH_MocA_C3"/>
    <property type="match status" value="1"/>
</dbReference>
<evidence type="ECO:0000256" key="1">
    <source>
        <dbReference type="ARBA" id="ARBA00023002"/>
    </source>
</evidence>
<evidence type="ECO:0000313" key="5">
    <source>
        <dbReference type="Proteomes" id="UP000178606"/>
    </source>
</evidence>
<protein>
    <recommendedName>
        <fullName evidence="6">Gfo/Idh/MocA-like oxidoreductase N-terminal domain-containing protein</fullName>
    </recommendedName>
</protein>
<keyword evidence="1" id="KW-0560">Oxidoreductase</keyword>
<dbReference type="SUPFAM" id="SSF55347">
    <property type="entry name" value="Glyceraldehyde-3-phosphate dehydrogenase-like, C-terminal domain"/>
    <property type="match status" value="1"/>
</dbReference>
<dbReference type="GO" id="GO:0016491">
    <property type="term" value="F:oxidoreductase activity"/>
    <property type="evidence" value="ECO:0007669"/>
    <property type="project" value="UniProtKB-KW"/>
</dbReference>
<dbReference type="PANTHER" id="PTHR43818">
    <property type="entry name" value="BCDNA.GH03377"/>
    <property type="match status" value="1"/>
</dbReference>
<dbReference type="Gene3D" id="3.30.360.10">
    <property type="entry name" value="Dihydrodipicolinate Reductase, domain 2"/>
    <property type="match status" value="1"/>
</dbReference>
<proteinExistence type="predicted"/>
<name>A0A1F6CCB1_HANXR</name>
<evidence type="ECO:0000313" key="4">
    <source>
        <dbReference type="EMBL" id="OGG46824.1"/>
    </source>
</evidence>
<feature type="domain" description="GFO/IDH/MocA-like oxidoreductase" evidence="3">
    <location>
        <begin position="137"/>
        <end position="267"/>
    </location>
</feature>
<feature type="domain" description="Gfo/Idh/MocA-like oxidoreductase N-terminal" evidence="2">
    <location>
        <begin position="6"/>
        <end position="122"/>
    </location>
</feature>
<dbReference type="InterPro" id="IPR036291">
    <property type="entry name" value="NAD(P)-bd_dom_sf"/>
</dbReference>
<dbReference type="GO" id="GO:0000166">
    <property type="term" value="F:nucleotide binding"/>
    <property type="evidence" value="ECO:0007669"/>
    <property type="project" value="InterPro"/>
</dbReference>
<evidence type="ECO:0000259" key="3">
    <source>
        <dbReference type="Pfam" id="PF22725"/>
    </source>
</evidence>
<accession>A0A1F6CCB1</accession>
<gene>
    <name evidence="4" type="ORF">A3F84_03525</name>
</gene>
<dbReference type="PANTHER" id="PTHR43818:SF11">
    <property type="entry name" value="BCDNA.GH03377"/>
    <property type="match status" value="1"/>
</dbReference>
<dbReference type="InterPro" id="IPR000683">
    <property type="entry name" value="Gfo/Idh/MocA-like_OxRdtase_N"/>
</dbReference>
<dbReference type="Pfam" id="PF01408">
    <property type="entry name" value="GFO_IDH_MocA"/>
    <property type="match status" value="1"/>
</dbReference>
<organism evidence="4 5">
    <name type="scientific">Handelsmanbacteria sp. (strain RIFCSPLOWO2_12_FULL_64_10)</name>
    <dbReference type="NCBI Taxonomy" id="1817868"/>
    <lineage>
        <taxon>Bacteria</taxon>
        <taxon>Candidatus Handelsmaniibacteriota</taxon>
    </lineage>
</organism>
<evidence type="ECO:0008006" key="6">
    <source>
        <dbReference type="Google" id="ProtNLM"/>
    </source>
</evidence>
<dbReference type="AlphaFoldDB" id="A0A1F6CCB1"/>
<sequence>MSDKTIRIGIIGGGGIVRSRHMPGLQKIQGVQVAAVCNRSRESGERFAKEYGIPDVVERWEDLVARPDLDAVLIGTWPYMHRILSVAALDAGKHVFCQARMALDYEDAKAMYLRARRSDRVTMLCPPPHGMPGDYMIQKLIKDGYVGKVYAASVRAFGDSFADPDAPFHWRQNRDLSGYNTLILGMLAEVMRRWLGDTRTISAYGKAFITDRKDPATGQRRRVGVFDTLMVSSETESGALVQYAFSGVTRFGGHDTVEIFGSEGTIRYDLAANEISGARQGDKELKPIPVPKELVRAWTVEQEFVDAVRTGKEAHPDFWDGLKYMEFTEAAYRSAESGRRVDLPFERL</sequence>
<evidence type="ECO:0000259" key="2">
    <source>
        <dbReference type="Pfam" id="PF01408"/>
    </source>
</evidence>
<dbReference type="EMBL" id="MFKF01000283">
    <property type="protein sequence ID" value="OGG46824.1"/>
    <property type="molecule type" value="Genomic_DNA"/>
</dbReference>
<dbReference type="Proteomes" id="UP000178606">
    <property type="component" value="Unassembled WGS sequence"/>
</dbReference>
<dbReference type="InterPro" id="IPR055170">
    <property type="entry name" value="GFO_IDH_MocA-like_dom"/>
</dbReference>
<comment type="caution">
    <text evidence="4">The sequence shown here is derived from an EMBL/GenBank/DDBJ whole genome shotgun (WGS) entry which is preliminary data.</text>
</comment>